<comment type="caution">
    <text evidence="1">The sequence shown here is derived from an EMBL/GenBank/DDBJ whole genome shotgun (WGS) entry which is preliminary data.</text>
</comment>
<proteinExistence type="predicted"/>
<dbReference type="EMBL" id="PDXD01000030">
    <property type="protein sequence ID" value="RYN71716.1"/>
    <property type="molecule type" value="Genomic_DNA"/>
</dbReference>
<gene>
    <name evidence="1" type="ORF">AA0117_g9281</name>
</gene>
<reference evidence="2" key="1">
    <citation type="journal article" date="2019" name="bioRxiv">
        <title>Genomics, evolutionary history and diagnostics of the Alternaria alternata species group including apple and Asian pear pathotypes.</title>
        <authorList>
            <person name="Armitage A.D."/>
            <person name="Cockerton H.M."/>
            <person name="Sreenivasaprasad S."/>
            <person name="Woodhall J.W."/>
            <person name="Lane C.R."/>
            <person name="Harrison R.J."/>
            <person name="Clarkson J.P."/>
        </authorList>
    </citation>
    <scope>NUCLEOTIDE SEQUENCE [LARGE SCALE GENOMIC DNA]</scope>
    <source>
        <strain evidence="2">FERA 1177</strain>
    </source>
</reference>
<name>A0A4Q4N7B7_ALTAL</name>
<dbReference type="AlphaFoldDB" id="A0A4Q4N7B7"/>
<protein>
    <submittedName>
        <fullName evidence="1">Uncharacterized protein</fullName>
    </submittedName>
</protein>
<accession>A0A4Q4N7B7</accession>
<sequence length="38" mass="4612">MRLLDKSLFDTRHNGRIRIELIEVIRKIREFTLDEIGD</sequence>
<evidence type="ECO:0000313" key="2">
    <source>
        <dbReference type="Proteomes" id="UP000291422"/>
    </source>
</evidence>
<evidence type="ECO:0000313" key="1">
    <source>
        <dbReference type="EMBL" id="RYN71716.1"/>
    </source>
</evidence>
<dbReference type="Proteomes" id="UP000291422">
    <property type="component" value="Unassembled WGS sequence"/>
</dbReference>
<organism evidence="1 2">
    <name type="scientific">Alternaria alternata</name>
    <name type="common">Alternaria rot fungus</name>
    <name type="synonym">Torula alternata</name>
    <dbReference type="NCBI Taxonomy" id="5599"/>
    <lineage>
        <taxon>Eukaryota</taxon>
        <taxon>Fungi</taxon>
        <taxon>Dikarya</taxon>
        <taxon>Ascomycota</taxon>
        <taxon>Pezizomycotina</taxon>
        <taxon>Dothideomycetes</taxon>
        <taxon>Pleosporomycetidae</taxon>
        <taxon>Pleosporales</taxon>
        <taxon>Pleosporineae</taxon>
        <taxon>Pleosporaceae</taxon>
        <taxon>Alternaria</taxon>
        <taxon>Alternaria sect. Alternaria</taxon>
        <taxon>Alternaria alternata complex</taxon>
    </lineage>
</organism>